<accession>A0ACA9MDA6</accession>
<name>A0ACA9MDA6_9GLOM</name>
<dbReference type="EMBL" id="CAJVQC010007885">
    <property type="protein sequence ID" value="CAG8585260.1"/>
    <property type="molecule type" value="Genomic_DNA"/>
</dbReference>
<feature type="non-terminal residue" evidence="1">
    <location>
        <position position="357"/>
    </location>
</feature>
<sequence length="357" mass="42513">LGLEEYEDNELVLNTVYDLMQFFNNSNCKCRPKPKSKDLRTCYEKVGFKKFFERHLQIRALEKSELELFLKAQLMAFEITNLKLEKTQQKYNFRYAYNSSYPLCKPAFLKLCGINKYFLSILQDHLHSEGLVERIYDNTGHAAIRESKVFLDSSITFPVKNFLDQYAIIHGLPSSMCHKNESELFIYLPTGKTYTSVYNEFKEHFYNEHNDTENIISYFTFRRLWHKMMPHLKFQPPASDLCEVCETFKARLIIAKSNIDKYEQIENQYDQHRKAAEKERQHYNNNIDENIGKVYVSKESGGIEIDFQLLNNKTFDINTPLETIRTKQLTDERKCYLYTKIRQYVEDPYKDLYCMKP</sequence>
<protein>
    <submittedName>
        <fullName evidence="1">11136_t:CDS:1</fullName>
    </submittedName>
</protein>
<proteinExistence type="predicted"/>
<dbReference type="Proteomes" id="UP000789920">
    <property type="component" value="Unassembled WGS sequence"/>
</dbReference>
<comment type="caution">
    <text evidence="1">The sequence shown here is derived from an EMBL/GenBank/DDBJ whole genome shotgun (WGS) entry which is preliminary data.</text>
</comment>
<reference evidence="1" key="1">
    <citation type="submission" date="2021-06" db="EMBL/GenBank/DDBJ databases">
        <authorList>
            <person name="Kallberg Y."/>
            <person name="Tangrot J."/>
            <person name="Rosling A."/>
        </authorList>
    </citation>
    <scope>NUCLEOTIDE SEQUENCE</scope>
    <source>
        <strain evidence="1">MA461A</strain>
    </source>
</reference>
<evidence type="ECO:0000313" key="1">
    <source>
        <dbReference type="EMBL" id="CAG8585260.1"/>
    </source>
</evidence>
<feature type="non-terminal residue" evidence="1">
    <location>
        <position position="1"/>
    </location>
</feature>
<gene>
    <name evidence="1" type="ORF">RPERSI_LOCUS5317</name>
</gene>
<evidence type="ECO:0000313" key="2">
    <source>
        <dbReference type="Proteomes" id="UP000789920"/>
    </source>
</evidence>
<keyword evidence="2" id="KW-1185">Reference proteome</keyword>
<organism evidence="1 2">
    <name type="scientific">Racocetra persica</name>
    <dbReference type="NCBI Taxonomy" id="160502"/>
    <lineage>
        <taxon>Eukaryota</taxon>
        <taxon>Fungi</taxon>
        <taxon>Fungi incertae sedis</taxon>
        <taxon>Mucoromycota</taxon>
        <taxon>Glomeromycotina</taxon>
        <taxon>Glomeromycetes</taxon>
        <taxon>Diversisporales</taxon>
        <taxon>Gigasporaceae</taxon>
        <taxon>Racocetra</taxon>
    </lineage>
</organism>